<evidence type="ECO:0000313" key="2">
    <source>
        <dbReference type="EMBL" id="TNN50347.1"/>
    </source>
</evidence>
<dbReference type="InterPro" id="IPR008952">
    <property type="entry name" value="Tetraspanin_EC2_sf"/>
</dbReference>
<comment type="caution">
    <text evidence="2">The sequence shown here is derived from an EMBL/GenBank/DDBJ whole genome shotgun (WGS) entry which is preliminary data.</text>
</comment>
<dbReference type="OrthoDB" id="438211at2759"/>
<dbReference type="GO" id="GO:0016020">
    <property type="term" value="C:membrane"/>
    <property type="evidence" value="ECO:0007669"/>
    <property type="project" value="InterPro"/>
</dbReference>
<evidence type="ECO:0008006" key="4">
    <source>
        <dbReference type="Google" id="ProtNLM"/>
    </source>
</evidence>
<feature type="transmembrane region" description="Helical" evidence="1">
    <location>
        <begin position="53"/>
        <end position="72"/>
    </location>
</feature>
<organism evidence="2 3">
    <name type="scientific">Liparis tanakae</name>
    <name type="common">Tanaka's snailfish</name>
    <dbReference type="NCBI Taxonomy" id="230148"/>
    <lineage>
        <taxon>Eukaryota</taxon>
        <taxon>Metazoa</taxon>
        <taxon>Chordata</taxon>
        <taxon>Craniata</taxon>
        <taxon>Vertebrata</taxon>
        <taxon>Euteleostomi</taxon>
        <taxon>Actinopterygii</taxon>
        <taxon>Neopterygii</taxon>
        <taxon>Teleostei</taxon>
        <taxon>Neoteleostei</taxon>
        <taxon>Acanthomorphata</taxon>
        <taxon>Eupercaria</taxon>
        <taxon>Perciformes</taxon>
        <taxon>Cottioidei</taxon>
        <taxon>Cottales</taxon>
        <taxon>Liparidae</taxon>
        <taxon>Liparis</taxon>
    </lineage>
</organism>
<dbReference type="Proteomes" id="UP000314294">
    <property type="component" value="Unassembled WGS sequence"/>
</dbReference>
<keyword evidence="1" id="KW-0812">Transmembrane</keyword>
<protein>
    <recommendedName>
        <fullName evidence="4">CD63 antigen</fullName>
    </recommendedName>
</protein>
<evidence type="ECO:0000313" key="3">
    <source>
        <dbReference type="Proteomes" id="UP000314294"/>
    </source>
</evidence>
<feature type="transmembrane region" description="Helical" evidence="1">
    <location>
        <begin position="78"/>
        <end position="97"/>
    </location>
</feature>
<evidence type="ECO:0000256" key="1">
    <source>
        <dbReference type="SAM" id="Phobius"/>
    </source>
</evidence>
<keyword evidence="1" id="KW-0472">Membrane</keyword>
<dbReference type="AlphaFoldDB" id="A0A4Z2G9W4"/>
<proteinExistence type="predicted"/>
<dbReference type="Gene3D" id="1.10.1450.10">
    <property type="entry name" value="Tetraspanin"/>
    <property type="match status" value="1"/>
</dbReference>
<gene>
    <name evidence="2" type="ORF">EYF80_039429</name>
</gene>
<dbReference type="EMBL" id="SRLO01000620">
    <property type="protein sequence ID" value="TNN50347.1"/>
    <property type="molecule type" value="Genomic_DNA"/>
</dbReference>
<keyword evidence="3" id="KW-1185">Reference proteome</keyword>
<accession>A0A4Z2G9W4</accession>
<name>A0A4Z2G9W4_9TELE</name>
<keyword evidence="1" id="KW-1133">Transmembrane helix</keyword>
<reference evidence="2 3" key="1">
    <citation type="submission" date="2019-03" db="EMBL/GenBank/DDBJ databases">
        <title>First draft genome of Liparis tanakae, snailfish: a comprehensive survey of snailfish specific genes.</title>
        <authorList>
            <person name="Kim W."/>
            <person name="Song I."/>
            <person name="Jeong J.-H."/>
            <person name="Kim D."/>
            <person name="Kim S."/>
            <person name="Ryu S."/>
            <person name="Song J.Y."/>
            <person name="Lee S.K."/>
        </authorList>
    </citation>
    <scope>NUCLEOTIDE SEQUENCE [LARGE SCALE GENOMIC DNA]</scope>
    <source>
        <tissue evidence="2">Muscle</tissue>
    </source>
</reference>
<sequence>MGKVNACLTQSYIIVITLIAILSALVLAATLFTHGHIHKDEREMESTFGGLQIMYSATIITLMLTIIGMYGACKKKKWALIMFAIGMILGTLLLTATEIRGLVQRPKYQCCGLQQGYLDWGYKIPESCLCTEEPTNPCVAAPRNSSLFEHVIDDEPIMIYEELSSVVLCIFILCRLSKKDDVPVVVYSSEAKAGNYTALTDAAEDA</sequence>
<feature type="transmembrane region" description="Helical" evidence="1">
    <location>
        <begin position="12"/>
        <end position="32"/>
    </location>
</feature>